<dbReference type="InterPro" id="IPR016155">
    <property type="entry name" value="Mopterin_synth/thiamin_S_b"/>
</dbReference>
<dbReference type="InterPro" id="IPR003749">
    <property type="entry name" value="ThiS/MoaD-like"/>
</dbReference>
<dbReference type="Gene3D" id="3.10.20.30">
    <property type="match status" value="1"/>
</dbReference>
<evidence type="ECO:0000313" key="1">
    <source>
        <dbReference type="EMBL" id="MFG1253417.1"/>
    </source>
</evidence>
<accession>A0ABW6ZHZ6</accession>
<dbReference type="Pfam" id="PF02597">
    <property type="entry name" value="ThiS"/>
    <property type="match status" value="1"/>
</dbReference>
<keyword evidence="2" id="KW-1185">Reference proteome</keyword>
<dbReference type="InterPro" id="IPR012675">
    <property type="entry name" value="Beta-grasp_dom_sf"/>
</dbReference>
<sequence length="83" mass="9039">MKVLYFAWLRERVGLAEEEVAPPAEVVTVADLALWLASQDEAHAHAFDNPAVVRAAIDRRHVKPDSAISGAREVAFFPPMTGG</sequence>
<organism evidence="1 2">
    <name type="scientific">Xanthobacter aminoxidans</name>
    <dbReference type="NCBI Taxonomy" id="186280"/>
    <lineage>
        <taxon>Bacteria</taxon>
        <taxon>Pseudomonadati</taxon>
        <taxon>Pseudomonadota</taxon>
        <taxon>Alphaproteobacteria</taxon>
        <taxon>Hyphomicrobiales</taxon>
        <taxon>Xanthobacteraceae</taxon>
        <taxon>Xanthobacter</taxon>
    </lineage>
</organism>
<dbReference type="NCBIfam" id="TIGR01682">
    <property type="entry name" value="moaD"/>
    <property type="match status" value="1"/>
</dbReference>
<protein>
    <submittedName>
        <fullName evidence="1">Molybdopterin converting factor subunit 1</fullName>
    </submittedName>
</protein>
<dbReference type="Proteomes" id="UP001604043">
    <property type="component" value="Unassembled WGS sequence"/>
</dbReference>
<name>A0ABW6ZHZ6_9HYPH</name>
<reference evidence="1 2" key="1">
    <citation type="submission" date="2024-02" db="EMBL/GenBank/DDBJ databases">
        <title>Expansion and revision of Xanthobacter and proposal of Roseixanthobacter gen. nov.</title>
        <authorList>
            <person name="Soltysiak M.P.M."/>
            <person name="Jalihal A."/>
            <person name="Ory A."/>
            <person name="Chrisophersen C."/>
            <person name="Lee A.D."/>
            <person name="Boulton J."/>
            <person name="Springer M."/>
        </authorList>
    </citation>
    <scope>NUCLEOTIDE SEQUENCE [LARGE SCALE GENOMIC DNA]</scope>
    <source>
        <strain evidence="1 2">CB5</strain>
    </source>
</reference>
<dbReference type="CDD" id="cd00754">
    <property type="entry name" value="Ubl_MoaD"/>
    <property type="match status" value="1"/>
</dbReference>
<dbReference type="EMBL" id="JBAFUR010000003">
    <property type="protein sequence ID" value="MFG1253417.1"/>
    <property type="molecule type" value="Genomic_DNA"/>
</dbReference>
<dbReference type="SUPFAM" id="SSF54285">
    <property type="entry name" value="MoaD/ThiS"/>
    <property type="match status" value="1"/>
</dbReference>
<comment type="caution">
    <text evidence="1">The sequence shown here is derived from an EMBL/GenBank/DDBJ whole genome shotgun (WGS) entry which is preliminary data.</text>
</comment>
<dbReference type="RefSeq" id="WP_394009506.1">
    <property type="nucleotide sequence ID" value="NZ_JBAFUR010000003.1"/>
</dbReference>
<evidence type="ECO:0000313" key="2">
    <source>
        <dbReference type="Proteomes" id="UP001604043"/>
    </source>
</evidence>
<gene>
    <name evidence="1" type="primary">moaD</name>
    <name evidence="1" type="ORF">V5F30_14505</name>
</gene>
<proteinExistence type="predicted"/>